<dbReference type="AlphaFoldDB" id="A0A2H3P1A8"/>
<comment type="caution">
    <text evidence="1">The sequence shown here is derived from an EMBL/GenBank/DDBJ whole genome shotgun (WGS) entry which is preliminary data.</text>
</comment>
<protein>
    <submittedName>
        <fullName evidence="1">Uncharacterized protein</fullName>
    </submittedName>
</protein>
<sequence>MSKPFRIEHDKEEIVVRFNRKLVDSSALSRLLDYIELNALQTESEITPKEIRVLADEVDAAVWNQVKEKYTE</sequence>
<dbReference type="RefSeq" id="WP_098061845.1">
    <property type="nucleotide sequence ID" value="NZ_PDEP01000005.1"/>
</dbReference>
<evidence type="ECO:0000313" key="1">
    <source>
        <dbReference type="EMBL" id="PEN07656.1"/>
    </source>
</evidence>
<reference evidence="1 2" key="1">
    <citation type="submission" date="2017-10" db="EMBL/GenBank/DDBJ databases">
        <title>Draft genome of Longimonas halophila.</title>
        <authorList>
            <person name="Goh K.M."/>
            <person name="Shamsir M.S."/>
            <person name="Lim S.W."/>
        </authorList>
    </citation>
    <scope>NUCLEOTIDE SEQUENCE [LARGE SCALE GENOMIC DNA]</scope>
    <source>
        <strain evidence="1 2">KCTC 42399</strain>
    </source>
</reference>
<evidence type="ECO:0000313" key="2">
    <source>
        <dbReference type="Proteomes" id="UP000221024"/>
    </source>
</evidence>
<dbReference type="OrthoDB" id="495736at2"/>
<name>A0A2H3P1A8_9BACT</name>
<dbReference type="Proteomes" id="UP000221024">
    <property type="component" value="Unassembled WGS sequence"/>
</dbReference>
<accession>A0A2H3P1A8</accession>
<organism evidence="1 2">
    <name type="scientific">Longimonas halophila</name>
    <dbReference type="NCBI Taxonomy" id="1469170"/>
    <lineage>
        <taxon>Bacteria</taxon>
        <taxon>Pseudomonadati</taxon>
        <taxon>Rhodothermota</taxon>
        <taxon>Rhodothermia</taxon>
        <taxon>Rhodothermales</taxon>
        <taxon>Salisaetaceae</taxon>
        <taxon>Longimonas</taxon>
    </lineage>
</organism>
<keyword evidence="2" id="KW-1185">Reference proteome</keyword>
<proteinExistence type="predicted"/>
<gene>
    <name evidence="1" type="ORF">CRI93_06650</name>
</gene>
<dbReference type="EMBL" id="PDEP01000005">
    <property type="protein sequence ID" value="PEN07656.1"/>
    <property type="molecule type" value="Genomic_DNA"/>
</dbReference>